<dbReference type="InterPro" id="IPR022742">
    <property type="entry name" value="Hydrolase_4"/>
</dbReference>
<protein>
    <recommendedName>
        <fullName evidence="1">Serine aminopeptidase S33 domain-containing protein</fullName>
    </recommendedName>
</protein>
<comment type="caution">
    <text evidence="2">The sequence shown here is derived from an EMBL/GenBank/DDBJ whole genome shotgun (WGS) entry which is preliminary data.</text>
</comment>
<proteinExistence type="predicted"/>
<accession>A0A176VRA5</accession>
<gene>
    <name evidence="2" type="ORF">AXG93_1630s1020</name>
</gene>
<dbReference type="InterPro" id="IPR029058">
    <property type="entry name" value="AB_hydrolase_fold"/>
</dbReference>
<dbReference type="Proteomes" id="UP000077202">
    <property type="component" value="Unassembled WGS sequence"/>
</dbReference>
<dbReference type="SUPFAM" id="SSF53474">
    <property type="entry name" value="alpha/beta-Hydrolases"/>
    <property type="match status" value="1"/>
</dbReference>
<evidence type="ECO:0000259" key="1">
    <source>
        <dbReference type="Pfam" id="PF12146"/>
    </source>
</evidence>
<sequence length="340" mass="36659">MAHNLQQLCASPLKTVGCRRPAPARLGSSRSSPAADRVFCAVEFRHRSCARGLRSSSANLGDSLCGGSVVGLGFDPLGSRAGFRSGEQIVTSAKMSEASIVPPPGIAKNVTIINQDGEKLVGVIDDTGSKELCKSTTLGVVASTLVTAGFSSFRFDFSGNGESEGEFAYGNYWKEVEDLRAVIEYWRSQGREITAIIGHSKGGNVVLLYASKYGDVSTVVNVSGRFDLNIGQLERFGEAGMKTLEQEGNVEYRVTLKSLEDRLSTDMDGASKAISKDCRVLTVHGSQDEIVKIENAHDFAKRIPNHTLRVFDGAGHNYEGDRKKLADLVLEFIQGNVSKM</sequence>
<dbReference type="EMBL" id="LVLJ01002916">
    <property type="protein sequence ID" value="OAE23187.1"/>
    <property type="molecule type" value="Genomic_DNA"/>
</dbReference>
<evidence type="ECO:0000313" key="2">
    <source>
        <dbReference type="EMBL" id="OAE23187.1"/>
    </source>
</evidence>
<dbReference type="Pfam" id="PF12146">
    <property type="entry name" value="Hydrolase_4"/>
    <property type="match status" value="1"/>
</dbReference>
<dbReference type="Gene3D" id="3.40.50.1820">
    <property type="entry name" value="alpha/beta hydrolase"/>
    <property type="match status" value="1"/>
</dbReference>
<name>A0A176VRA5_MARPO</name>
<keyword evidence="3" id="KW-1185">Reference proteome</keyword>
<organism evidence="2 3">
    <name type="scientific">Marchantia polymorpha subsp. ruderalis</name>
    <dbReference type="NCBI Taxonomy" id="1480154"/>
    <lineage>
        <taxon>Eukaryota</taxon>
        <taxon>Viridiplantae</taxon>
        <taxon>Streptophyta</taxon>
        <taxon>Embryophyta</taxon>
        <taxon>Marchantiophyta</taxon>
        <taxon>Marchantiopsida</taxon>
        <taxon>Marchantiidae</taxon>
        <taxon>Marchantiales</taxon>
        <taxon>Marchantiaceae</taxon>
        <taxon>Marchantia</taxon>
    </lineage>
</organism>
<evidence type="ECO:0000313" key="3">
    <source>
        <dbReference type="Proteomes" id="UP000077202"/>
    </source>
</evidence>
<dbReference type="PANTHER" id="PTHR42886">
    <property type="entry name" value="RE40534P-RELATED"/>
    <property type="match status" value="1"/>
</dbReference>
<reference evidence="2" key="1">
    <citation type="submission" date="2016-03" db="EMBL/GenBank/DDBJ databases">
        <title>Mechanisms controlling the formation of the plant cell surface in tip-growing cells are functionally conserved among land plants.</title>
        <authorList>
            <person name="Honkanen S."/>
            <person name="Jones V.A."/>
            <person name="Morieri G."/>
            <person name="Champion C."/>
            <person name="Hetherington A.J."/>
            <person name="Kelly S."/>
            <person name="Saint-Marcoux D."/>
            <person name="Proust H."/>
            <person name="Prescott H."/>
            <person name="Dolan L."/>
        </authorList>
    </citation>
    <scope>NUCLEOTIDE SEQUENCE [LARGE SCALE GENOMIC DNA]</scope>
    <source>
        <tissue evidence="2">Whole gametophyte</tissue>
    </source>
</reference>
<dbReference type="AlphaFoldDB" id="A0A176VRA5"/>
<dbReference type="PANTHER" id="PTHR42886:SF53">
    <property type="entry name" value="ALPHA_BETA-HYDROLASES SUPERFAMILY PROTEIN"/>
    <property type="match status" value="1"/>
</dbReference>
<feature type="domain" description="Serine aminopeptidase S33" evidence="1">
    <location>
        <begin position="141"/>
        <end position="244"/>
    </location>
</feature>